<evidence type="ECO:0008006" key="4">
    <source>
        <dbReference type="Google" id="ProtNLM"/>
    </source>
</evidence>
<dbReference type="RefSeq" id="WP_139979535.1">
    <property type="nucleotide sequence ID" value="NZ_CP041046.1"/>
</dbReference>
<dbReference type="AlphaFoldDB" id="A0A4Y5YZ10"/>
<evidence type="ECO:0000256" key="1">
    <source>
        <dbReference type="SAM" id="SignalP"/>
    </source>
</evidence>
<dbReference type="EMBL" id="CP041046">
    <property type="protein sequence ID" value="QDE38240.1"/>
    <property type="molecule type" value="Genomic_DNA"/>
</dbReference>
<reference evidence="2 3" key="1">
    <citation type="submission" date="2019-06" db="EMBL/GenBank/DDBJ databases">
        <title>A complete genome sequence for Luteibacter pinisoli MAH-14.</title>
        <authorList>
            <person name="Baltrus D.A."/>
        </authorList>
    </citation>
    <scope>NUCLEOTIDE SEQUENCE [LARGE SCALE GENOMIC DNA]</scope>
    <source>
        <strain evidence="2 3">MAH-14</strain>
    </source>
</reference>
<keyword evidence="1" id="KW-0732">Signal</keyword>
<dbReference type="KEGG" id="lpy:FIV34_02980"/>
<accession>A0A4Y5YZ10</accession>
<feature type="chain" id="PRO_5021442200" description="Lipoprotein" evidence="1">
    <location>
        <begin position="33"/>
        <end position="78"/>
    </location>
</feature>
<sequence>MDGRPHVPRSQRLRLCAARLVTLLCIGTAALASCQPFRADNTAVMAPSTDFADYDACVDRGGRWLIHAHRCKEPPAPP</sequence>
<dbReference type="OrthoDB" id="5956688at2"/>
<protein>
    <recommendedName>
        <fullName evidence="4">Lipoprotein</fullName>
    </recommendedName>
</protein>
<keyword evidence="3" id="KW-1185">Reference proteome</keyword>
<evidence type="ECO:0000313" key="3">
    <source>
        <dbReference type="Proteomes" id="UP000316093"/>
    </source>
</evidence>
<proteinExistence type="predicted"/>
<evidence type="ECO:0000313" key="2">
    <source>
        <dbReference type="EMBL" id="QDE38240.1"/>
    </source>
</evidence>
<feature type="signal peptide" evidence="1">
    <location>
        <begin position="1"/>
        <end position="32"/>
    </location>
</feature>
<dbReference type="Proteomes" id="UP000316093">
    <property type="component" value="Chromosome"/>
</dbReference>
<dbReference type="PROSITE" id="PS51257">
    <property type="entry name" value="PROKAR_LIPOPROTEIN"/>
    <property type="match status" value="1"/>
</dbReference>
<gene>
    <name evidence="2" type="ORF">FIV34_02980</name>
</gene>
<name>A0A4Y5YZ10_9GAMM</name>
<organism evidence="2 3">
    <name type="scientific">Luteibacter pinisoli</name>
    <dbReference type="NCBI Taxonomy" id="2589080"/>
    <lineage>
        <taxon>Bacteria</taxon>
        <taxon>Pseudomonadati</taxon>
        <taxon>Pseudomonadota</taxon>
        <taxon>Gammaproteobacteria</taxon>
        <taxon>Lysobacterales</taxon>
        <taxon>Rhodanobacteraceae</taxon>
        <taxon>Luteibacter</taxon>
    </lineage>
</organism>